<dbReference type="AlphaFoldDB" id="A0A0L8I463"/>
<dbReference type="EMBL" id="KQ416607">
    <property type="protein sequence ID" value="KOF96298.1"/>
    <property type="molecule type" value="Genomic_DNA"/>
</dbReference>
<keyword evidence="1" id="KW-0812">Transmembrane</keyword>
<keyword evidence="1" id="KW-1133">Transmembrane helix</keyword>
<sequence>MHAMRIMYVLIMLIVLIMHIMLSIDNNTYNSNNADMFLMHIKRNYNPLKTQQIFLLL</sequence>
<protein>
    <submittedName>
        <fullName evidence="2">Uncharacterized protein</fullName>
    </submittedName>
</protein>
<name>A0A0L8I463_OCTBM</name>
<organism evidence="2">
    <name type="scientific">Octopus bimaculoides</name>
    <name type="common">California two-spotted octopus</name>
    <dbReference type="NCBI Taxonomy" id="37653"/>
    <lineage>
        <taxon>Eukaryota</taxon>
        <taxon>Metazoa</taxon>
        <taxon>Spiralia</taxon>
        <taxon>Lophotrochozoa</taxon>
        <taxon>Mollusca</taxon>
        <taxon>Cephalopoda</taxon>
        <taxon>Coleoidea</taxon>
        <taxon>Octopodiformes</taxon>
        <taxon>Octopoda</taxon>
        <taxon>Incirrata</taxon>
        <taxon>Octopodidae</taxon>
        <taxon>Octopus</taxon>
    </lineage>
</organism>
<evidence type="ECO:0000256" key="1">
    <source>
        <dbReference type="SAM" id="Phobius"/>
    </source>
</evidence>
<accession>A0A0L8I463</accession>
<keyword evidence="1" id="KW-0472">Membrane</keyword>
<evidence type="ECO:0000313" key="2">
    <source>
        <dbReference type="EMBL" id="KOF96298.1"/>
    </source>
</evidence>
<reference evidence="2" key="1">
    <citation type="submission" date="2015-07" db="EMBL/GenBank/DDBJ databases">
        <title>MeaNS - Measles Nucleotide Surveillance Program.</title>
        <authorList>
            <person name="Tran T."/>
            <person name="Druce J."/>
        </authorList>
    </citation>
    <scope>NUCLEOTIDE SEQUENCE</scope>
    <source>
        <strain evidence="2">UCB-OBI-ISO-001</strain>
        <tissue evidence="2">Gonad</tissue>
    </source>
</reference>
<gene>
    <name evidence="2" type="ORF">OCBIM_22035870mg</name>
</gene>
<feature type="transmembrane region" description="Helical" evidence="1">
    <location>
        <begin position="6"/>
        <end position="24"/>
    </location>
</feature>
<proteinExistence type="predicted"/>